<feature type="domain" description="CN hydrolase" evidence="2">
    <location>
        <begin position="5"/>
        <end position="244"/>
    </location>
</feature>
<dbReference type="OrthoDB" id="9811121at2"/>
<dbReference type="CDD" id="cd07197">
    <property type="entry name" value="nitrilase"/>
    <property type="match status" value="1"/>
</dbReference>
<dbReference type="EMBL" id="FNAX01000009">
    <property type="protein sequence ID" value="SDF57585.1"/>
    <property type="molecule type" value="Genomic_DNA"/>
</dbReference>
<dbReference type="PROSITE" id="PS50263">
    <property type="entry name" value="CN_HYDROLASE"/>
    <property type="match status" value="1"/>
</dbReference>
<dbReference type="Gene3D" id="3.60.110.10">
    <property type="entry name" value="Carbon-nitrogen hydrolase"/>
    <property type="match status" value="1"/>
</dbReference>
<dbReference type="Pfam" id="PF00795">
    <property type="entry name" value="CN_hydrolase"/>
    <property type="match status" value="1"/>
</dbReference>
<dbReference type="SUPFAM" id="SSF56317">
    <property type="entry name" value="Carbon-nitrogen hydrolase"/>
    <property type="match status" value="1"/>
</dbReference>
<dbReference type="GO" id="GO:0016811">
    <property type="term" value="F:hydrolase activity, acting on carbon-nitrogen (but not peptide) bonds, in linear amides"/>
    <property type="evidence" value="ECO:0007669"/>
    <property type="project" value="UniProtKB-ARBA"/>
</dbReference>
<reference evidence="3 4" key="1">
    <citation type="submission" date="2016-10" db="EMBL/GenBank/DDBJ databases">
        <authorList>
            <person name="de Groot N.N."/>
        </authorList>
    </citation>
    <scope>NUCLEOTIDE SEQUENCE [LARGE SCALE GENOMIC DNA]</scope>
    <source>
        <strain evidence="3 4">CGMCC 4.1859</strain>
    </source>
</reference>
<dbReference type="Proteomes" id="UP000198614">
    <property type="component" value="Unassembled WGS sequence"/>
</dbReference>
<dbReference type="InterPro" id="IPR036526">
    <property type="entry name" value="C-N_Hydrolase_sf"/>
</dbReference>
<keyword evidence="1 3" id="KW-0378">Hydrolase</keyword>
<name>A0A1G7M7D3_9ACTN</name>
<protein>
    <submittedName>
        <fullName evidence="3">Predicted amidohydrolase</fullName>
    </submittedName>
</protein>
<dbReference type="AlphaFoldDB" id="A0A1G7M7D3"/>
<dbReference type="PANTHER" id="PTHR43674">
    <property type="entry name" value="NITRILASE C965.09-RELATED"/>
    <property type="match status" value="1"/>
</dbReference>
<proteinExistence type="predicted"/>
<organism evidence="3 4">
    <name type="scientific">Streptomyces griseoaurantiacus</name>
    <dbReference type="NCBI Taxonomy" id="68213"/>
    <lineage>
        <taxon>Bacteria</taxon>
        <taxon>Bacillati</taxon>
        <taxon>Actinomycetota</taxon>
        <taxon>Actinomycetes</taxon>
        <taxon>Kitasatosporales</taxon>
        <taxon>Streptomycetaceae</taxon>
        <taxon>Streptomyces</taxon>
        <taxon>Streptomyces aurantiacus group</taxon>
    </lineage>
</organism>
<gene>
    <name evidence="3" type="ORF">SAMN05216260_10983</name>
</gene>
<sequence>MASPLPLALVQAPAPPAGDLDSFALGLERLARQRPAVRLYVYPELHLATATPGAVPGEEGPAPEELARPLDGPLDRRLGELAGDLGVWLAPGSLYERGADGNVYNTAPVYAPDGRRVAAYRKICPWRPYEKVTPGTEFVVFEMGEYGRVGLTICYDAWFPEITRNLAHLGAELVLNLVQTPTSDREQETVLARANALTNQVFLASVNAATPTGVGRSLLVDPEGRVRTQAPAAEECVLTDVLDLGETARVRHYGTAGLNRPWRQFRPGDAPLDLPLYSGRIDPSIWGAGHGGSPLTERHESS</sequence>
<dbReference type="InterPro" id="IPR050345">
    <property type="entry name" value="Aliph_Amidase/BUP"/>
</dbReference>
<dbReference type="InterPro" id="IPR003010">
    <property type="entry name" value="C-N_Hydrolase"/>
</dbReference>
<dbReference type="PANTHER" id="PTHR43674:SF2">
    <property type="entry name" value="BETA-UREIDOPROPIONASE"/>
    <property type="match status" value="1"/>
</dbReference>
<evidence type="ECO:0000259" key="2">
    <source>
        <dbReference type="PROSITE" id="PS50263"/>
    </source>
</evidence>
<evidence type="ECO:0000313" key="3">
    <source>
        <dbReference type="EMBL" id="SDF57585.1"/>
    </source>
</evidence>
<evidence type="ECO:0000313" key="4">
    <source>
        <dbReference type="Proteomes" id="UP000198614"/>
    </source>
</evidence>
<accession>A0A1G7M7D3</accession>
<evidence type="ECO:0000256" key="1">
    <source>
        <dbReference type="ARBA" id="ARBA00022801"/>
    </source>
</evidence>